<comment type="similarity">
    <text evidence="1">Belongs to the short-chain dehydrogenases/reductases (SDR) family.</text>
</comment>
<dbReference type="PANTHER" id="PTHR43477">
    <property type="entry name" value="DIHYDROANTICAPSIN 7-DEHYDROGENASE"/>
    <property type="match status" value="1"/>
</dbReference>
<dbReference type="RefSeq" id="WP_132430735.1">
    <property type="nucleotide sequence ID" value="NZ_SMFZ01000002.1"/>
</dbReference>
<comment type="caution">
    <text evidence="3">The sequence shown here is derived from an EMBL/GenBank/DDBJ whole genome shotgun (WGS) entry which is preliminary data.</text>
</comment>
<dbReference type="SUPFAM" id="SSF51735">
    <property type="entry name" value="NAD(P)-binding Rossmann-fold domains"/>
    <property type="match status" value="1"/>
</dbReference>
<dbReference type="InterPro" id="IPR002347">
    <property type="entry name" value="SDR_fam"/>
</dbReference>
<dbReference type="EMBL" id="SMFZ01000002">
    <property type="protein sequence ID" value="TCK22067.1"/>
    <property type="molecule type" value="Genomic_DNA"/>
</dbReference>
<dbReference type="InterPro" id="IPR036291">
    <property type="entry name" value="NAD(P)-bd_dom_sf"/>
</dbReference>
<dbReference type="Proteomes" id="UP000295560">
    <property type="component" value="Unassembled WGS sequence"/>
</dbReference>
<evidence type="ECO:0000313" key="4">
    <source>
        <dbReference type="Proteomes" id="UP000295560"/>
    </source>
</evidence>
<dbReference type="PANTHER" id="PTHR43477:SF1">
    <property type="entry name" value="DIHYDROANTICAPSIN 7-DEHYDROGENASE"/>
    <property type="match status" value="1"/>
</dbReference>
<sequence length="253" mass="25648">MAGRLEGKVALVTGIAGGQGRAAALLFAAEGATVVGADLDPEGAGETVRLGADAGGGLTGVAPVDLADPDRSARWVADAAEAHGQIDVLLNNASAARFAPITDLTLDDWHFTLRNELDLVFLVTRAAWPHLVASGGVVINTASVAAHRGNRTVSMLAHATTKGGLLAMTRQLAVEGGPHGVRAVSISPGVVETPATADLLSRPGVRDALVAEHLVPRIGTAQDVAELALFVASDAARHLTGTDIVLDGGASSY</sequence>
<dbReference type="InterPro" id="IPR051122">
    <property type="entry name" value="SDR_DHRS6-like"/>
</dbReference>
<proteinExistence type="inferred from homology"/>
<accession>A0A4R1HII9</accession>
<reference evidence="3 4" key="1">
    <citation type="submission" date="2019-03" db="EMBL/GenBank/DDBJ databases">
        <title>Sequencing the genomes of 1000 actinobacteria strains.</title>
        <authorList>
            <person name="Klenk H.-P."/>
        </authorList>
    </citation>
    <scope>NUCLEOTIDE SEQUENCE [LARGE SCALE GENOMIC DNA]</scope>
    <source>
        <strain evidence="3 4">DSM 44969</strain>
    </source>
</reference>
<dbReference type="AlphaFoldDB" id="A0A4R1HII9"/>
<dbReference type="PRINTS" id="PR00080">
    <property type="entry name" value="SDRFAMILY"/>
</dbReference>
<keyword evidence="2" id="KW-0560">Oxidoreductase</keyword>
<dbReference type="PRINTS" id="PR00081">
    <property type="entry name" value="GDHRDH"/>
</dbReference>
<dbReference type="CDD" id="cd05233">
    <property type="entry name" value="SDR_c"/>
    <property type="match status" value="1"/>
</dbReference>
<dbReference type="Pfam" id="PF13561">
    <property type="entry name" value="adh_short_C2"/>
    <property type="match status" value="1"/>
</dbReference>
<gene>
    <name evidence="3" type="ORF">EV378_6065</name>
</gene>
<protein>
    <submittedName>
        <fullName evidence="3">NAD(P)-dependent dehydrogenase (Short-subunit alcohol dehydrogenase family)</fullName>
    </submittedName>
</protein>
<dbReference type="OrthoDB" id="3566316at2"/>
<dbReference type="GO" id="GO:0016491">
    <property type="term" value="F:oxidoreductase activity"/>
    <property type="evidence" value="ECO:0007669"/>
    <property type="project" value="UniProtKB-KW"/>
</dbReference>
<organism evidence="3 4">
    <name type="scientific">Pseudonocardia endophytica</name>
    <dbReference type="NCBI Taxonomy" id="401976"/>
    <lineage>
        <taxon>Bacteria</taxon>
        <taxon>Bacillati</taxon>
        <taxon>Actinomycetota</taxon>
        <taxon>Actinomycetes</taxon>
        <taxon>Pseudonocardiales</taxon>
        <taxon>Pseudonocardiaceae</taxon>
        <taxon>Pseudonocardia</taxon>
    </lineage>
</organism>
<dbReference type="FunFam" id="3.40.50.720:FF:000084">
    <property type="entry name" value="Short-chain dehydrogenase reductase"/>
    <property type="match status" value="1"/>
</dbReference>
<keyword evidence="4" id="KW-1185">Reference proteome</keyword>
<dbReference type="Gene3D" id="3.40.50.720">
    <property type="entry name" value="NAD(P)-binding Rossmann-like Domain"/>
    <property type="match status" value="1"/>
</dbReference>
<evidence type="ECO:0000313" key="3">
    <source>
        <dbReference type="EMBL" id="TCK22067.1"/>
    </source>
</evidence>
<evidence type="ECO:0000256" key="2">
    <source>
        <dbReference type="ARBA" id="ARBA00023002"/>
    </source>
</evidence>
<name>A0A4R1HII9_PSEEN</name>
<evidence type="ECO:0000256" key="1">
    <source>
        <dbReference type="ARBA" id="ARBA00006484"/>
    </source>
</evidence>